<name>A0ACC2KNI7_PERAE</name>
<sequence length="487" mass="54953">MMVNAKGGSSEKWGLGLLVLFLDDDKSFNSKKKKTPSLMTRAQSTISICALIVIFTILLFTLSTSDPNSLSPSHLEISFPRRWLGQNPKPHFQNTHKNNNNRSSSWLLKKKKNKWKLITHDTHFNKNVSFALQGMGALFRRGNRAMTELLVAHLTENTTEDDFRLFLRTLHRSGLTARADVVFIFPSSPTSSSLHFSTIIQQEDHSFNKLLLHHTKNNTTKPSTPFPSVTHFNPSLFKNNRSGEPLWGYRNHSNSTNGEKDELGGLSWGSVVGFEASELDPEDSLAGFLDRASMQLRRWACYQMLLGRLRRNFKQVLLVDVNNIWVVGDVFSRVRTRSSETMHLWIQPDEKSNKDRNFKDSKLSATAAIVMGGIRSVRRLSNAVLMEIVRVATQRKSKNRISDSAILTHLLWNTSLAKKVKIALQSLPNPNPILPGNNAFGFSSERDFFARRGDFDGNLTALLVREICSSSSSSSFSSVDSFVYRDC</sequence>
<evidence type="ECO:0000313" key="2">
    <source>
        <dbReference type="Proteomes" id="UP001234297"/>
    </source>
</evidence>
<gene>
    <name evidence="1" type="ORF">MRB53_031239</name>
</gene>
<organism evidence="1 2">
    <name type="scientific">Persea americana</name>
    <name type="common">Avocado</name>
    <dbReference type="NCBI Taxonomy" id="3435"/>
    <lineage>
        <taxon>Eukaryota</taxon>
        <taxon>Viridiplantae</taxon>
        <taxon>Streptophyta</taxon>
        <taxon>Embryophyta</taxon>
        <taxon>Tracheophyta</taxon>
        <taxon>Spermatophyta</taxon>
        <taxon>Magnoliopsida</taxon>
        <taxon>Magnoliidae</taxon>
        <taxon>Laurales</taxon>
        <taxon>Lauraceae</taxon>
        <taxon>Persea</taxon>
    </lineage>
</organism>
<evidence type="ECO:0000313" key="1">
    <source>
        <dbReference type="EMBL" id="KAJ8622710.1"/>
    </source>
</evidence>
<protein>
    <submittedName>
        <fullName evidence="1">Uncharacterized protein</fullName>
    </submittedName>
</protein>
<keyword evidence="2" id="KW-1185">Reference proteome</keyword>
<dbReference type="Proteomes" id="UP001234297">
    <property type="component" value="Chromosome 10"/>
</dbReference>
<proteinExistence type="predicted"/>
<accession>A0ACC2KNI7</accession>
<dbReference type="EMBL" id="CM056818">
    <property type="protein sequence ID" value="KAJ8622710.1"/>
    <property type="molecule type" value="Genomic_DNA"/>
</dbReference>
<reference evidence="1 2" key="1">
    <citation type="journal article" date="2022" name="Hortic Res">
        <title>A haplotype resolved chromosomal level avocado genome allows analysis of novel avocado genes.</title>
        <authorList>
            <person name="Nath O."/>
            <person name="Fletcher S.J."/>
            <person name="Hayward A."/>
            <person name="Shaw L.M."/>
            <person name="Masouleh A.K."/>
            <person name="Furtado A."/>
            <person name="Henry R.J."/>
            <person name="Mitter N."/>
        </authorList>
    </citation>
    <scope>NUCLEOTIDE SEQUENCE [LARGE SCALE GENOMIC DNA]</scope>
    <source>
        <strain evidence="2">cv. Hass</strain>
    </source>
</reference>
<comment type="caution">
    <text evidence="1">The sequence shown here is derived from an EMBL/GenBank/DDBJ whole genome shotgun (WGS) entry which is preliminary data.</text>
</comment>